<evidence type="ECO:0000313" key="12">
    <source>
        <dbReference type="EMBL" id="OGG96805.1"/>
    </source>
</evidence>
<feature type="signal peptide" evidence="10">
    <location>
        <begin position="1"/>
        <end position="24"/>
    </location>
</feature>
<feature type="binding site" description="covalent" evidence="8">
    <location>
        <position position="135"/>
    </location>
    <ligand>
        <name>heme c</name>
        <dbReference type="ChEBI" id="CHEBI:61717"/>
        <label>2</label>
    </ligand>
</feature>
<keyword evidence="6" id="KW-0249">Electron transport</keyword>
<comment type="PTM">
    <text evidence="8">Binds 2 heme c groups covalently per subunit.</text>
</comment>
<dbReference type="Pfam" id="PF00034">
    <property type="entry name" value="Cytochrom_C"/>
    <property type="match status" value="2"/>
</dbReference>
<keyword evidence="4 9" id="KW-0479">Metal-binding</keyword>
<organism evidence="12 13">
    <name type="scientific">Candidatus Lambdaproteobacteria bacterium RIFOXYD2_FULL_50_16</name>
    <dbReference type="NCBI Taxonomy" id="1817772"/>
    <lineage>
        <taxon>Bacteria</taxon>
        <taxon>Pseudomonadati</taxon>
        <taxon>Pseudomonadota</taxon>
        <taxon>Candidatus Lambdaproteobacteria</taxon>
    </lineage>
</organism>
<dbReference type="InterPro" id="IPR050597">
    <property type="entry name" value="Cytochrome_c_Oxidase_Subunit"/>
</dbReference>
<feature type="binding site" description="covalent" evidence="8">
    <location>
        <position position="36"/>
    </location>
    <ligand>
        <name>heme c</name>
        <dbReference type="ChEBI" id="CHEBI:61717"/>
        <label>1</label>
    </ligand>
</feature>
<feature type="binding site" description="covalent" evidence="8">
    <location>
        <position position="132"/>
    </location>
    <ligand>
        <name>heme c</name>
        <dbReference type="ChEBI" id="CHEBI:61717"/>
        <label>2</label>
    </ligand>
</feature>
<keyword evidence="7 9" id="KW-0408">Iron</keyword>
<dbReference type="InterPro" id="IPR009056">
    <property type="entry name" value="Cyt_c-like_dom"/>
</dbReference>
<keyword evidence="2" id="KW-0813">Transport</keyword>
<evidence type="ECO:0000256" key="1">
    <source>
        <dbReference type="ARBA" id="ARBA00004418"/>
    </source>
</evidence>
<dbReference type="GO" id="GO:0005506">
    <property type="term" value="F:iron ion binding"/>
    <property type="evidence" value="ECO:0007669"/>
    <property type="project" value="InterPro"/>
</dbReference>
<evidence type="ECO:0000256" key="7">
    <source>
        <dbReference type="ARBA" id="ARBA00023004"/>
    </source>
</evidence>
<feature type="binding site" description="axial binding residue" evidence="9">
    <location>
        <position position="136"/>
    </location>
    <ligand>
        <name>heme c</name>
        <dbReference type="ChEBI" id="CHEBI:61717"/>
        <label>2</label>
    </ligand>
    <ligandPart>
        <name>Fe</name>
        <dbReference type="ChEBI" id="CHEBI:18248"/>
    </ligandPart>
</feature>
<dbReference type="AlphaFoldDB" id="A0A1F6GFA7"/>
<dbReference type="PIRSF" id="PIRSF000005">
    <property type="entry name" value="Cytochrome_c4"/>
    <property type="match status" value="1"/>
</dbReference>
<evidence type="ECO:0000256" key="3">
    <source>
        <dbReference type="ARBA" id="ARBA00022617"/>
    </source>
</evidence>
<feature type="domain" description="Cytochrome c" evidence="11">
    <location>
        <begin position="22"/>
        <end position="107"/>
    </location>
</feature>
<dbReference type="PANTHER" id="PTHR33751:SF9">
    <property type="entry name" value="CYTOCHROME C4"/>
    <property type="match status" value="1"/>
</dbReference>
<keyword evidence="10" id="KW-0732">Signal</keyword>
<dbReference type="Proteomes" id="UP000178449">
    <property type="component" value="Unassembled WGS sequence"/>
</dbReference>
<dbReference type="GO" id="GO:0009055">
    <property type="term" value="F:electron transfer activity"/>
    <property type="evidence" value="ECO:0007669"/>
    <property type="project" value="InterPro"/>
</dbReference>
<dbReference type="InterPro" id="IPR024167">
    <property type="entry name" value="Cytochrome_c4-like"/>
</dbReference>
<dbReference type="InterPro" id="IPR036909">
    <property type="entry name" value="Cyt_c-like_dom_sf"/>
</dbReference>
<dbReference type="STRING" id="1817772.A2527_00735"/>
<dbReference type="PANTHER" id="PTHR33751">
    <property type="entry name" value="CBB3-TYPE CYTOCHROME C OXIDASE SUBUNIT FIXP"/>
    <property type="match status" value="1"/>
</dbReference>
<feature type="domain" description="Cytochrome c" evidence="11">
    <location>
        <begin position="118"/>
        <end position="210"/>
    </location>
</feature>
<evidence type="ECO:0000256" key="2">
    <source>
        <dbReference type="ARBA" id="ARBA00022448"/>
    </source>
</evidence>
<comment type="subcellular location">
    <subcellularLocation>
        <location evidence="1">Periplasm</location>
    </subcellularLocation>
</comment>
<gene>
    <name evidence="12" type="ORF">A2527_00735</name>
</gene>
<feature type="binding site" description="covalent" evidence="8">
    <location>
        <position position="39"/>
    </location>
    <ligand>
        <name>heme c</name>
        <dbReference type="ChEBI" id="CHEBI:61717"/>
        <label>1</label>
    </ligand>
</feature>
<evidence type="ECO:0000256" key="5">
    <source>
        <dbReference type="ARBA" id="ARBA00022764"/>
    </source>
</evidence>
<reference evidence="12 13" key="1">
    <citation type="journal article" date="2016" name="Nat. Commun.">
        <title>Thousands of microbial genomes shed light on interconnected biogeochemical processes in an aquifer system.</title>
        <authorList>
            <person name="Anantharaman K."/>
            <person name="Brown C.T."/>
            <person name="Hug L.A."/>
            <person name="Sharon I."/>
            <person name="Castelle C.J."/>
            <person name="Probst A.J."/>
            <person name="Thomas B.C."/>
            <person name="Singh A."/>
            <person name="Wilkins M.J."/>
            <person name="Karaoz U."/>
            <person name="Brodie E.L."/>
            <person name="Williams K.H."/>
            <person name="Hubbard S.S."/>
            <person name="Banfield J.F."/>
        </authorList>
    </citation>
    <scope>NUCLEOTIDE SEQUENCE [LARGE SCALE GENOMIC DNA]</scope>
</reference>
<comment type="caution">
    <text evidence="12">The sequence shown here is derived from an EMBL/GenBank/DDBJ whole genome shotgun (WGS) entry which is preliminary data.</text>
</comment>
<dbReference type="Gene3D" id="1.10.760.10">
    <property type="entry name" value="Cytochrome c-like domain"/>
    <property type="match status" value="2"/>
</dbReference>
<evidence type="ECO:0000256" key="8">
    <source>
        <dbReference type="PIRSR" id="PIRSR000005-1"/>
    </source>
</evidence>
<feature type="chain" id="PRO_5009524670" description="Cytochrome c domain-containing protein" evidence="10">
    <location>
        <begin position="25"/>
        <end position="210"/>
    </location>
</feature>
<proteinExistence type="predicted"/>
<feature type="binding site" description="axial binding residue" evidence="9">
    <location>
        <position position="82"/>
    </location>
    <ligand>
        <name>heme c</name>
        <dbReference type="ChEBI" id="CHEBI:61717"/>
        <label>1</label>
    </ligand>
    <ligandPart>
        <name>Fe</name>
        <dbReference type="ChEBI" id="CHEBI:18248"/>
    </ligandPart>
</feature>
<name>A0A1F6GFA7_9PROT</name>
<protein>
    <recommendedName>
        <fullName evidence="11">Cytochrome c domain-containing protein</fullName>
    </recommendedName>
</protein>
<accession>A0A1F6GFA7</accession>
<keyword evidence="3 8" id="KW-0349">Heme</keyword>
<dbReference type="EMBL" id="MFNE01000009">
    <property type="protein sequence ID" value="OGG96805.1"/>
    <property type="molecule type" value="Genomic_DNA"/>
</dbReference>
<dbReference type="PROSITE" id="PS51007">
    <property type="entry name" value="CYTC"/>
    <property type="match status" value="2"/>
</dbReference>
<sequence length="210" mass="22920">MKKVLTLGSFLVLCAALISSSALAGDGKALFTKKFCVNCHGADGHSKTPQYPHLAGQNKEYLVNQFNAIIFGKRELGSSALMKNHPKLKDFSPAEIEDIATFLSGLKRVATPGQVDPADVAKGEAMFKNMGCPECHGAGGKGMPLGSDPKFAAYPRLNGQHGDYLFWQMKRILEGKRTNNHALTMRDKFKAEKLTDKELRSLASYLSTIE</sequence>
<evidence type="ECO:0000259" key="11">
    <source>
        <dbReference type="PROSITE" id="PS51007"/>
    </source>
</evidence>
<keyword evidence="5" id="KW-0574">Periplasm</keyword>
<evidence type="ECO:0000256" key="4">
    <source>
        <dbReference type="ARBA" id="ARBA00022723"/>
    </source>
</evidence>
<evidence type="ECO:0000313" key="13">
    <source>
        <dbReference type="Proteomes" id="UP000178449"/>
    </source>
</evidence>
<dbReference type="GO" id="GO:0020037">
    <property type="term" value="F:heme binding"/>
    <property type="evidence" value="ECO:0007669"/>
    <property type="project" value="InterPro"/>
</dbReference>
<feature type="binding site" description="axial binding residue" evidence="9">
    <location>
        <position position="40"/>
    </location>
    <ligand>
        <name>heme c</name>
        <dbReference type="ChEBI" id="CHEBI:61717"/>
        <label>1</label>
    </ligand>
    <ligandPart>
        <name>Fe</name>
        <dbReference type="ChEBI" id="CHEBI:18248"/>
    </ligandPart>
</feature>
<evidence type="ECO:0000256" key="6">
    <source>
        <dbReference type="ARBA" id="ARBA00022982"/>
    </source>
</evidence>
<dbReference type="SUPFAM" id="SSF46626">
    <property type="entry name" value="Cytochrome c"/>
    <property type="match status" value="2"/>
</dbReference>
<evidence type="ECO:0000256" key="9">
    <source>
        <dbReference type="PIRSR" id="PIRSR000005-2"/>
    </source>
</evidence>
<feature type="binding site" description="axial binding residue" evidence="9">
    <location>
        <position position="185"/>
    </location>
    <ligand>
        <name>heme c</name>
        <dbReference type="ChEBI" id="CHEBI:61717"/>
        <label>2</label>
    </ligand>
    <ligandPart>
        <name>Fe</name>
        <dbReference type="ChEBI" id="CHEBI:18248"/>
    </ligandPart>
</feature>
<dbReference type="GO" id="GO:0042597">
    <property type="term" value="C:periplasmic space"/>
    <property type="evidence" value="ECO:0007669"/>
    <property type="project" value="UniProtKB-SubCell"/>
</dbReference>
<evidence type="ECO:0000256" key="10">
    <source>
        <dbReference type="SAM" id="SignalP"/>
    </source>
</evidence>